<evidence type="ECO:0000313" key="3">
    <source>
        <dbReference type="Proteomes" id="UP000287224"/>
    </source>
</evidence>
<sequence length="1646" mass="188785">MIETPEPGDQDQPIPTVEPLQGNAQHGTTPRTESDQPPAVRPQQSLAEEQELPPQPLPVDELEDDDEKEANNQPGSETDPQEMGHQDDRATWQEDASFQQQQWIKQREDERLVEFSRQNITLQRFEPHDFKLVNDLFVEPEGYQDFERHIRQSTDHIFIVAGQEHSGKLMTALYLALHLWPQKALDVYQFVDPGKRTLVEIIADEQLPTNAVILFDEVFDKNQIRLDDLTNRFIHLNENLANLTNVWFIFTVLNGPHLAELQIKNFPILHTTGVNCRLVMEKLIDSFFPEKFSFGNERAELLAAREKLNPHLTPSDLYHLFEKKDMDLKVLIYELTKEKDQEIKAPHTWFNELKPMNYQLYALLVVLFDKLDMPMLEEIYTEATNALRRQGMDGADEFIDPRRIGTHLMHSKLDIQVRFNILEFRNRKYRQYVEAQVENFQRLLWSLIDPDDASTFTGLLGTIHHLSEYDLQLARRAASDARYTASSDRLRQLRYAIAVMIAQVGVYHLTKLRILLEQLVGDKRAPVSLTAAFVLAEIARRGEHFDFIEQLLRAWCRSQRFDQMWAVAASIAYIYEAIARTLEDEHITLSGEDELEEEDDTDLRGRQATMMQDQKQRGKAQLATLRNILTELVEVHGRFGEEAINEEQRNMYAAYRARLRQEAETAVEPVTDKGRLFRNLSEIEQEQYLNGLYARHKGAIDEAIRRDIGVLTNSWKNQMRMVLVQTLGHIAQMWPRDITRLIRVWLDRKDTKSPLWQIGHMALNYLFHTSISIKDASLLEQSAYPLLDLVPMAMRTHIMTLEAFLHDVNFLLQFEDLMESGTADIHVEVGKLLGDDPLVYALYAIQQWYESLSHLPVREEHTADDRQFAAAKEDELAEDELAEAGEAENPHQKSWQKAVYAVLSQAMNSAAQEERRRLRNVLFLWIKSGYPVLNRIARILISHSYVMDGIVLDLPASKRAGVVVVDGGQASRENRERIFYLLQNISAITPVHLHWLGYTGRSRFLSSDNRNANGQARSDDGITSFGPDDLQLRGANRPSLLLPVMIPSLGQGYAPEQTYFVTVFHTEPILDLAELYRNATDATQGPKGNIFKEHLQRQKATAASTNQSWRGKVYLLSPTAETALPASLAALLTVVRPESLDALEEELRRKVTTTLRACPLEDLWRDLRAYIGGPVVEPRSFESLRGEIETWLAQLSDTSALYPDVSLFILWTIMLRSRENLPEAIHLVEHMLREKAEGREDKATKKARKLRQQMGIACTRMLFYFYGVDNPTLAANTYGALLGLLPQVVACASSYTEIAPVLSVLFQLARASDWLQLLNESEGALFECISRIPARDIAPLRDWLKYDYQLIAMTRLFIEFNQSFNAFRAFGENVSRRYLSSQPARPARKGAPAPTEMDSKFLAILPSSDAQEENARYQWALQQIEFQQASLRDPDTRAATLAGLQNLEVLLNHLMNALQNRLDGTIERLKQGEYYGIVLVEAHNKTAVRQANLVLDEFVRQRRLGRGQRITLMLQRLGEKEIRAKVRNNRRKISEREISDRRKHPQLIGPLLERYPAEQVDFVLIITATPVIDYDDWVEQEHWASRLWVARIGGWHPYRGEIVALGESTQLTLETLLKRPGGERESYDHVSLLPDHAGTAANQSVQ</sequence>
<proteinExistence type="predicted"/>
<organism evidence="2 3">
    <name type="scientific">Dictyobacter aurantiacus</name>
    <dbReference type="NCBI Taxonomy" id="1936993"/>
    <lineage>
        <taxon>Bacteria</taxon>
        <taxon>Bacillati</taxon>
        <taxon>Chloroflexota</taxon>
        <taxon>Ktedonobacteria</taxon>
        <taxon>Ktedonobacterales</taxon>
        <taxon>Dictyobacteraceae</taxon>
        <taxon>Dictyobacter</taxon>
    </lineage>
</organism>
<keyword evidence="3" id="KW-1185">Reference proteome</keyword>
<gene>
    <name evidence="2" type="ORF">KDAU_54550</name>
</gene>
<accession>A0A401ZMY4</accession>
<comment type="caution">
    <text evidence="2">The sequence shown here is derived from an EMBL/GenBank/DDBJ whole genome shotgun (WGS) entry which is preliminary data.</text>
</comment>
<reference evidence="3" key="1">
    <citation type="submission" date="2018-12" db="EMBL/GenBank/DDBJ databases">
        <title>Tengunoibacter tsumagoiensis gen. nov., sp. nov., Dictyobacter kobayashii sp. nov., D. alpinus sp. nov., and D. joshuensis sp. nov. and description of Dictyobacteraceae fam. nov. within the order Ktedonobacterales isolated from Tengu-no-mugimeshi.</title>
        <authorList>
            <person name="Wang C.M."/>
            <person name="Zheng Y."/>
            <person name="Sakai Y."/>
            <person name="Toyoda A."/>
            <person name="Minakuchi Y."/>
            <person name="Abe K."/>
            <person name="Yokota A."/>
            <person name="Yabe S."/>
        </authorList>
    </citation>
    <scope>NUCLEOTIDE SEQUENCE [LARGE SCALE GENOMIC DNA]</scope>
    <source>
        <strain evidence="3">S-27</strain>
    </source>
</reference>
<feature type="compositionally biased region" description="Polar residues" evidence="1">
    <location>
        <begin position="1007"/>
        <end position="1016"/>
    </location>
</feature>
<dbReference type="EMBL" id="BIFQ01000002">
    <property type="protein sequence ID" value="GCE08126.1"/>
    <property type="molecule type" value="Genomic_DNA"/>
</dbReference>
<dbReference type="RefSeq" id="WP_126600464.1">
    <property type="nucleotide sequence ID" value="NZ_BIFQ01000002.1"/>
</dbReference>
<feature type="compositionally biased region" description="Polar residues" evidence="1">
    <location>
        <begin position="22"/>
        <end position="31"/>
    </location>
</feature>
<dbReference type="Proteomes" id="UP000287224">
    <property type="component" value="Unassembled WGS sequence"/>
</dbReference>
<evidence type="ECO:0000256" key="1">
    <source>
        <dbReference type="SAM" id="MobiDB-lite"/>
    </source>
</evidence>
<feature type="region of interest" description="Disordered" evidence="1">
    <location>
        <begin position="1007"/>
        <end position="1028"/>
    </location>
</feature>
<feature type="region of interest" description="Disordered" evidence="1">
    <location>
        <begin position="1"/>
        <end position="88"/>
    </location>
</feature>
<protein>
    <submittedName>
        <fullName evidence="2">Uncharacterized protein</fullName>
    </submittedName>
</protein>
<name>A0A401ZMY4_9CHLR</name>
<evidence type="ECO:0000313" key="2">
    <source>
        <dbReference type="EMBL" id="GCE08126.1"/>
    </source>
</evidence>